<protein>
    <submittedName>
        <fullName evidence="1">HAD family phosphatase</fullName>
    </submittedName>
</protein>
<reference evidence="1" key="1">
    <citation type="submission" date="2020-10" db="EMBL/GenBank/DDBJ databases">
        <authorList>
            <person name="Gilroy R."/>
        </authorList>
    </citation>
    <scope>NUCLEOTIDE SEQUENCE</scope>
    <source>
        <strain evidence="1">CHK184-25365</strain>
    </source>
</reference>
<dbReference type="Pfam" id="PF08282">
    <property type="entry name" value="Hydrolase_3"/>
    <property type="match status" value="1"/>
</dbReference>
<comment type="caution">
    <text evidence="1">The sequence shown here is derived from an EMBL/GenBank/DDBJ whole genome shotgun (WGS) entry which is preliminary data.</text>
</comment>
<dbReference type="InterPro" id="IPR023214">
    <property type="entry name" value="HAD_sf"/>
</dbReference>
<dbReference type="Proteomes" id="UP000886749">
    <property type="component" value="Unassembled WGS sequence"/>
</dbReference>
<dbReference type="InterPro" id="IPR000150">
    <property type="entry name" value="Cof"/>
</dbReference>
<dbReference type="SUPFAM" id="SSF56784">
    <property type="entry name" value="HAD-like"/>
    <property type="match status" value="1"/>
</dbReference>
<dbReference type="InterPro" id="IPR036412">
    <property type="entry name" value="HAD-like_sf"/>
</dbReference>
<dbReference type="NCBIfam" id="TIGR01484">
    <property type="entry name" value="HAD-SF-IIB"/>
    <property type="match status" value="1"/>
</dbReference>
<sequence length="292" mass="32922">MLKLIASDLDGTLLNQQQKISPLNRYAIAKAQEKGVRFVIATGRNYARVQDLLTENDLHCDLLLMNGSEVRDAQGKIISSINLPMEPLEQVVELLHAHGMEPEFMTNRETCSIDPPEQALRSCALRMQCFHPGVSYEEGLKLAHTDPFYTALRFVDGLEGLYQTGLELRKIVSYHPDTQVIDRLTQQFNAMEGIVCMSSFPVNVEITNARAQKGWGLEKAIEVMGIRREEVVVFGDGMNDYNMFTCFSRCYAPENAVKPIQDLAKEVIPHHQQDGVGKTILRLLEEDETPLQ</sequence>
<dbReference type="SFLD" id="SFLDG01140">
    <property type="entry name" value="C2.B:_Phosphomannomutase_and_P"/>
    <property type="match status" value="1"/>
</dbReference>
<dbReference type="PROSITE" id="PS01228">
    <property type="entry name" value="COF_1"/>
    <property type="match status" value="1"/>
</dbReference>
<evidence type="ECO:0000313" key="2">
    <source>
        <dbReference type="Proteomes" id="UP000886749"/>
    </source>
</evidence>
<evidence type="ECO:0000313" key="1">
    <source>
        <dbReference type="EMBL" id="HIR41106.1"/>
    </source>
</evidence>
<dbReference type="GO" id="GO:0005829">
    <property type="term" value="C:cytosol"/>
    <property type="evidence" value="ECO:0007669"/>
    <property type="project" value="TreeGrafter"/>
</dbReference>
<dbReference type="PANTHER" id="PTHR10000">
    <property type="entry name" value="PHOSPHOSERINE PHOSPHATASE"/>
    <property type="match status" value="1"/>
</dbReference>
<reference evidence="1" key="2">
    <citation type="journal article" date="2021" name="PeerJ">
        <title>Extensive microbial diversity within the chicken gut microbiome revealed by metagenomics and culture.</title>
        <authorList>
            <person name="Gilroy R."/>
            <person name="Ravi A."/>
            <person name="Getino M."/>
            <person name="Pursley I."/>
            <person name="Horton D.L."/>
            <person name="Alikhan N.F."/>
            <person name="Baker D."/>
            <person name="Gharbi K."/>
            <person name="Hall N."/>
            <person name="Watson M."/>
            <person name="Adriaenssens E.M."/>
            <person name="Foster-Nyarko E."/>
            <person name="Jarju S."/>
            <person name="Secka A."/>
            <person name="Antonio M."/>
            <person name="Oren A."/>
            <person name="Chaudhuri R.R."/>
            <person name="La Ragione R."/>
            <person name="Hildebrand F."/>
            <person name="Pallen M.J."/>
        </authorList>
    </citation>
    <scope>NUCLEOTIDE SEQUENCE</scope>
    <source>
        <strain evidence="1">CHK184-25365</strain>
    </source>
</reference>
<accession>A0A9D1AJU8</accession>
<dbReference type="InterPro" id="IPR006379">
    <property type="entry name" value="HAD-SF_hydro_IIB"/>
</dbReference>
<dbReference type="Gene3D" id="3.40.50.1000">
    <property type="entry name" value="HAD superfamily/HAD-like"/>
    <property type="match status" value="1"/>
</dbReference>
<name>A0A9D1AJU8_9FIRM</name>
<dbReference type="NCBIfam" id="TIGR00099">
    <property type="entry name" value="Cof-subfamily"/>
    <property type="match status" value="1"/>
</dbReference>
<dbReference type="GO" id="GO:0000287">
    <property type="term" value="F:magnesium ion binding"/>
    <property type="evidence" value="ECO:0007669"/>
    <property type="project" value="TreeGrafter"/>
</dbReference>
<proteinExistence type="predicted"/>
<dbReference type="Gene3D" id="3.30.1240.10">
    <property type="match status" value="1"/>
</dbReference>
<dbReference type="PANTHER" id="PTHR10000:SF55">
    <property type="entry name" value="5-AMINO-6-(5-PHOSPHO-D-RIBITYLAMINO)URACIL PHOSPHATASE YCSE"/>
    <property type="match status" value="1"/>
</dbReference>
<dbReference type="SFLD" id="SFLDS00003">
    <property type="entry name" value="Haloacid_Dehalogenase"/>
    <property type="match status" value="1"/>
</dbReference>
<dbReference type="EMBL" id="DVGY01000103">
    <property type="protein sequence ID" value="HIR41106.1"/>
    <property type="molecule type" value="Genomic_DNA"/>
</dbReference>
<dbReference type="GO" id="GO:0016791">
    <property type="term" value="F:phosphatase activity"/>
    <property type="evidence" value="ECO:0007669"/>
    <property type="project" value="TreeGrafter"/>
</dbReference>
<gene>
    <name evidence="1" type="ORF">IAB36_04675</name>
</gene>
<organism evidence="1 2">
    <name type="scientific">Candidatus Egerieicola pullicola</name>
    <dbReference type="NCBI Taxonomy" id="2840775"/>
    <lineage>
        <taxon>Bacteria</taxon>
        <taxon>Bacillati</taxon>
        <taxon>Bacillota</taxon>
        <taxon>Clostridia</taxon>
        <taxon>Eubacteriales</taxon>
        <taxon>Oscillospiraceae</taxon>
        <taxon>Oscillospiraceae incertae sedis</taxon>
        <taxon>Candidatus Egerieicola</taxon>
    </lineage>
</organism>
<dbReference type="AlphaFoldDB" id="A0A9D1AJU8"/>